<dbReference type="KEGG" id="sphv:F9278_09070"/>
<name>A0A5P8K149_9ACTN</name>
<dbReference type="RefSeq" id="WP_152167833.1">
    <property type="nucleotide sequence ID" value="NZ_CP045096.1"/>
</dbReference>
<gene>
    <name evidence="2" type="ORF">F9278_09070</name>
</gene>
<feature type="transmembrane region" description="Helical" evidence="1">
    <location>
        <begin position="30"/>
        <end position="48"/>
    </location>
</feature>
<sequence>MTDLTRKRFAQLGQQLQYDQLGTVRRQAEGWRNGLTGLTGLVGAVFVLKGRESVAGMPDLWRWTTAALLVLAFLLLLSGALRAVRAAHGQLGERTWLSGDLLFAAVLDEVERTQNALTSARRRSVTGLCLIVAAVAVSWVVPADDPAAVQPARAHVLVSAGGETRCGELVMSDRRAVTIKVGKRGALRSIPAARITSVTPVDRC</sequence>
<keyword evidence="1" id="KW-0812">Transmembrane</keyword>
<reference evidence="2 3" key="1">
    <citation type="submission" date="2019-10" db="EMBL/GenBank/DDBJ databases">
        <title>Streptomyces sp. strain GY16 isolated from leaves of Broussonetia papyrifera.</title>
        <authorList>
            <person name="Mo P."/>
        </authorList>
    </citation>
    <scope>NUCLEOTIDE SEQUENCE [LARGE SCALE GENOMIC DNA]</scope>
    <source>
        <strain evidence="2 3">GY16</strain>
    </source>
</reference>
<protein>
    <submittedName>
        <fullName evidence="2">Uncharacterized protein</fullName>
    </submittedName>
</protein>
<keyword evidence="3" id="KW-1185">Reference proteome</keyword>
<accession>A0A5P8K149</accession>
<organism evidence="2 3">
    <name type="scientific">Streptomyces phaeolivaceus</name>
    <dbReference type="NCBI Taxonomy" id="2653200"/>
    <lineage>
        <taxon>Bacteria</taxon>
        <taxon>Bacillati</taxon>
        <taxon>Actinomycetota</taxon>
        <taxon>Actinomycetes</taxon>
        <taxon>Kitasatosporales</taxon>
        <taxon>Streptomycetaceae</taxon>
        <taxon>Streptomyces</taxon>
    </lineage>
</organism>
<dbReference type="Proteomes" id="UP000327294">
    <property type="component" value="Chromosome"/>
</dbReference>
<evidence type="ECO:0000313" key="2">
    <source>
        <dbReference type="EMBL" id="QFQ96327.1"/>
    </source>
</evidence>
<dbReference type="AlphaFoldDB" id="A0A5P8K149"/>
<keyword evidence="1" id="KW-1133">Transmembrane helix</keyword>
<dbReference type="EMBL" id="CP045096">
    <property type="protein sequence ID" value="QFQ96327.1"/>
    <property type="molecule type" value="Genomic_DNA"/>
</dbReference>
<feature type="transmembrane region" description="Helical" evidence="1">
    <location>
        <begin position="124"/>
        <end position="141"/>
    </location>
</feature>
<proteinExistence type="predicted"/>
<evidence type="ECO:0000256" key="1">
    <source>
        <dbReference type="SAM" id="Phobius"/>
    </source>
</evidence>
<keyword evidence="1" id="KW-0472">Membrane</keyword>
<feature type="transmembrane region" description="Helical" evidence="1">
    <location>
        <begin position="60"/>
        <end position="84"/>
    </location>
</feature>
<evidence type="ECO:0000313" key="3">
    <source>
        <dbReference type="Proteomes" id="UP000327294"/>
    </source>
</evidence>